<feature type="region of interest" description="Disordered" evidence="1">
    <location>
        <begin position="38"/>
        <end position="101"/>
    </location>
</feature>
<comment type="caution">
    <text evidence="2">The sequence shown here is derived from an EMBL/GenBank/DDBJ whole genome shotgun (WGS) entry which is preliminary data.</text>
</comment>
<sequence>MVSSQPCAVVESWLVVLQKYSPSAYAANTPSYSIRTVHLDSSDDNSQGRLDEVQGQPWRQSGALQNADGLHKLTRRAMPVSDDRSSSEAITHTSPSPGLLPQHIRFPCRGNGRGKSRPTTGWRLDGYDDECNRDGRPCHRLLDAPFLAGGLAVTLRLGLDDSKLLIGFGVKLE</sequence>
<dbReference type="EMBL" id="JAGPYM010000051">
    <property type="protein sequence ID" value="KAH6871682.1"/>
    <property type="molecule type" value="Genomic_DNA"/>
</dbReference>
<evidence type="ECO:0000313" key="3">
    <source>
        <dbReference type="Proteomes" id="UP000777438"/>
    </source>
</evidence>
<keyword evidence="3" id="KW-1185">Reference proteome</keyword>
<dbReference type="AlphaFoldDB" id="A0A9P9AIL0"/>
<name>A0A9P9AIL0_9HYPO</name>
<reference evidence="2 3" key="1">
    <citation type="journal article" date="2021" name="Nat. Commun.">
        <title>Genetic determinants of endophytism in the Arabidopsis root mycobiome.</title>
        <authorList>
            <person name="Mesny F."/>
            <person name="Miyauchi S."/>
            <person name="Thiergart T."/>
            <person name="Pickel B."/>
            <person name="Atanasova L."/>
            <person name="Karlsson M."/>
            <person name="Huettel B."/>
            <person name="Barry K.W."/>
            <person name="Haridas S."/>
            <person name="Chen C."/>
            <person name="Bauer D."/>
            <person name="Andreopoulos W."/>
            <person name="Pangilinan J."/>
            <person name="LaButti K."/>
            <person name="Riley R."/>
            <person name="Lipzen A."/>
            <person name="Clum A."/>
            <person name="Drula E."/>
            <person name="Henrissat B."/>
            <person name="Kohler A."/>
            <person name="Grigoriev I.V."/>
            <person name="Martin F.M."/>
            <person name="Hacquard S."/>
        </authorList>
    </citation>
    <scope>NUCLEOTIDE SEQUENCE [LARGE SCALE GENOMIC DNA]</scope>
    <source>
        <strain evidence="2 3">MPI-CAGE-CH-0241</strain>
    </source>
</reference>
<organism evidence="2 3">
    <name type="scientific">Thelonectria olida</name>
    <dbReference type="NCBI Taxonomy" id="1576542"/>
    <lineage>
        <taxon>Eukaryota</taxon>
        <taxon>Fungi</taxon>
        <taxon>Dikarya</taxon>
        <taxon>Ascomycota</taxon>
        <taxon>Pezizomycotina</taxon>
        <taxon>Sordariomycetes</taxon>
        <taxon>Hypocreomycetidae</taxon>
        <taxon>Hypocreales</taxon>
        <taxon>Nectriaceae</taxon>
        <taxon>Thelonectria</taxon>
    </lineage>
</organism>
<accession>A0A9P9AIL0</accession>
<protein>
    <submittedName>
        <fullName evidence="2">Uncharacterized protein</fullName>
    </submittedName>
</protein>
<gene>
    <name evidence="2" type="ORF">B0T10DRAFT_466497</name>
</gene>
<evidence type="ECO:0000313" key="2">
    <source>
        <dbReference type="EMBL" id="KAH6871682.1"/>
    </source>
</evidence>
<evidence type="ECO:0000256" key="1">
    <source>
        <dbReference type="SAM" id="MobiDB-lite"/>
    </source>
</evidence>
<proteinExistence type="predicted"/>
<dbReference type="Proteomes" id="UP000777438">
    <property type="component" value="Unassembled WGS sequence"/>
</dbReference>
<feature type="compositionally biased region" description="Polar residues" evidence="1">
    <location>
        <begin position="87"/>
        <end position="96"/>
    </location>
</feature>